<reference evidence="3 4" key="1">
    <citation type="submission" date="2016-10" db="EMBL/GenBank/DDBJ databases">
        <authorList>
            <person name="de Groot N.N."/>
        </authorList>
    </citation>
    <scope>NUCLEOTIDE SEQUENCE [LARGE SCALE GENOMIC DNA]</scope>
    <source>
        <strain evidence="3 4">DSM 16619</strain>
    </source>
</reference>
<dbReference type="InterPro" id="IPR001920">
    <property type="entry name" value="Asp/Glu_race"/>
</dbReference>
<dbReference type="SUPFAM" id="SSF53681">
    <property type="entry name" value="Aspartate/glutamate racemase"/>
    <property type="match status" value="2"/>
</dbReference>
<keyword evidence="2" id="KW-0413">Isomerase</keyword>
<organism evidence="3 4">
    <name type="scientific">Paracidovorax valerianellae</name>
    <dbReference type="NCBI Taxonomy" id="187868"/>
    <lineage>
        <taxon>Bacteria</taxon>
        <taxon>Pseudomonadati</taxon>
        <taxon>Pseudomonadota</taxon>
        <taxon>Betaproteobacteria</taxon>
        <taxon>Burkholderiales</taxon>
        <taxon>Comamonadaceae</taxon>
        <taxon>Paracidovorax</taxon>
    </lineage>
</organism>
<evidence type="ECO:0000256" key="1">
    <source>
        <dbReference type="ARBA" id="ARBA00007847"/>
    </source>
</evidence>
<name>A0A1G6YTS0_9BURK</name>
<comment type="similarity">
    <text evidence="1">Belongs to the aspartate/glutamate racemases family.</text>
</comment>
<protein>
    <submittedName>
        <fullName evidence="3">Aspartate racemase</fullName>
    </submittedName>
</protein>
<keyword evidence="4" id="KW-1185">Reference proteome</keyword>
<dbReference type="OrthoDB" id="9803739at2"/>
<dbReference type="EMBL" id="FMZC01000010">
    <property type="protein sequence ID" value="SDD93748.1"/>
    <property type="molecule type" value="Genomic_DNA"/>
</dbReference>
<gene>
    <name evidence="3" type="ORF">SAMN05192589_110157</name>
</gene>
<dbReference type="GO" id="GO:0047661">
    <property type="term" value="F:amino-acid racemase activity"/>
    <property type="evidence" value="ECO:0007669"/>
    <property type="project" value="InterPro"/>
</dbReference>
<dbReference type="Pfam" id="PF01177">
    <property type="entry name" value="Asp_Glu_race"/>
    <property type="match status" value="1"/>
</dbReference>
<dbReference type="InterPro" id="IPR004380">
    <property type="entry name" value="Asp_race"/>
</dbReference>
<evidence type="ECO:0000313" key="4">
    <source>
        <dbReference type="Proteomes" id="UP000198781"/>
    </source>
</evidence>
<accession>A0A1G6YTS0</accession>
<dbReference type="STRING" id="187868.SAMN05192589_110157"/>
<dbReference type="Gene3D" id="3.40.50.1860">
    <property type="match status" value="2"/>
</dbReference>
<dbReference type="PROSITE" id="PS00923">
    <property type="entry name" value="ASP_GLU_RACEMASE_1"/>
    <property type="match status" value="1"/>
</dbReference>
<dbReference type="Proteomes" id="UP000198781">
    <property type="component" value="Unassembled WGS sequence"/>
</dbReference>
<dbReference type="NCBIfam" id="TIGR00035">
    <property type="entry name" value="asp_race"/>
    <property type="match status" value="1"/>
</dbReference>
<evidence type="ECO:0000256" key="2">
    <source>
        <dbReference type="ARBA" id="ARBA00023235"/>
    </source>
</evidence>
<dbReference type="InterPro" id="IPR018187">
    <property type="entry name" value="Asp/Glu_racemase_AS_1"/>
</dbReference>
<proteinExistence type="inferred from homology"/>
<dbReference type="InterPro" id="IPR015942">
    <property type="entry name" value="Asp/Glu/hydantoin_racemase"/>
</dbReference>
<dbReference type="AlphaFoldDB" id="A0A1G6YTS0"/>
<evidence type="ECO:0000313" key="3">
    <source>
        <dbReference type="EMBL" id="SDD93748.1"/>
    </source>
</evidence>
<dbReference type="RefSeq" id="WP_092744748.1">
    <property type="nucleotide sequence ID" value="NZ_FMZC01000010.1"/>
</dbReference>
<sequence length="254" mass="27020">MTAATRPVGAPAKVGILAGMGPAAGVDFARLFLQASERWLQAHGLAVQDQAFPEHWMAQVPVADRSRALGDAKAPQPLDDMARVLEQLSAVGAKAVAIACNTAHAWHAALQARVPSVDLLHIASETAAELKRRGIGRAALLATQGTYGMGLYDAVMVREGIHCVLPEPSEREALMQGIYQGVKSGNMVLAQECFTRVGRSLRERHGDITLIMACTEIPLALPQAPQAEGWTLIDPAEILATALARRAYEGPSAH</sequence>
<dbReference type="PANTHER" id="PTHR21198:SF7">
    <property type="entry name" value="ASPARTATE-GLUTAMATE RACEMASE FAMILY"/>
    <property type="match status" value="1"/>
</dbReference>
<dbReference type="PANTHER" id="PTHR21198">
    <property type="entry name" value="GLUTAMATE RACEMASE"/>
    <property type="match status" value="1"/>
</dbReference>